<dbReference type="Proteomes" id="UP000038830">
    <property type="component" value="Unassembled WGS sequence"/>
</dbReference>
<evidence type="ECO:0000256" key="1">
    <source>
        <dbReference type="SAM" id="MobiDB-lite"/>
    </source>
</evidence>
<reference evidence="2" key="1">
    <citation type="submission" date="2014-12" db="EMBL/GenBank/DDBJ databases">
        <authorList>
            <person name="Jaenicke S."/>
        </authorList>
    </citation>
    <scope>NUCLEOTIDE SEQUENCE [LARGE SCALE GENOMIC DNA]</scope>
    <source>
        <strain evidence="2">CBS1600</strain>
    </source>
</reference>
<dbReference type="Proteomes" id="UP000094389">
    <property type="component" value="Unassembled WGS sequence"/>
</dbReference>
<proteinExistence type="predicted"/>
<name>A0A0H5C619_CYBJN</name>
<evidence type="ECO:0000313" key="5">
    <source>
        <dbReference type="Proteomes" id="UP000094389"/>
    </source>
</evidence>
<sequence length="112" mass="12552">MSSTLEQYDMPDIDSVTSNVGRTETADDLRRELTRATTRDVNTPENARAFPEEYTVETETGLVKTQTVREAKGSQYRGGLDPKKVNKAIEKNRRALQGGGGFWSKLKRKIGM</sequence>
<dbReference type="AlphaFoldDB" id="A0A0H5C619"/>
<dbReference type="OMA" id="NARAFPE"/>
<evidence type="ECO:0000313" key="3">
    <source>
        <dbReference type="EMBL" id="ODV74199.1"/>
    </source>
</evidence>
<accession>A0A1E4S3V1</accession>
<keyword evidence="5" id="KW-1185">Reference proteome</keyword>
<organism evidence="2 4">
    <name type="scientific">Cyberlindnera jadinii (strain ATCC 18201 / CBS 1600 / BCRC 20928 / JCM 3617 / NBRC 0987 / NRRL Y-1542)</name>
    <name type="common">Torula yeast</name>
    <name type="synonym">Candida utilis</name>
    <dbReference type="NCBI Taxonomy" id="983966"/>
    <lineage>
        <taxon>Eukaryota</taxon>
        <taxon>Fungi</taxon>
        <taxon>Dikarya</taxon>
        <taxon>Ascomycota</taxon>
        <taxon>Saccharomycotina</taxon>
        <taxon>Saccharomycetes</taxon>
        <taxon>Phaffomycetales</taxon>
        <taxon>Phaffomycetaceae</taxon>
        <taxon>Cyberlindnera</taxon>
    </lineage>
</organism>
<dbReference type="OrthoDB" id="4035738at2759"/>
<dbReference type="EMBL" id="CDQK01000004">
    <property type="protein sequence ID" value="CEP23262.1"/>
    <property type="molecule type" value="Genomic_DNA"/>
</dbReference>
<feature type="region of interest" description="Disordered" evidence="1">
    <location>
        <begin position="1"/>
        <end position="26"/>
    </location>
</feature>
<dbReference type="RefSeq" id="XP_020071238.1">
    <property type="nucleotide sequence ID" value="XM_020213626.1"/>
</dbReference>
<reference evidence="3 5" key="3">
    <citation type="journal article" date="2016" name="Proc. Natl. Acad. Sci. U.S.A.">
        <title>Comparative genomics of biotechnologically important yeasts.</title>
        <authorList>
            <person name="Riley R."/>
            <person name="Haridas S."/>
            <person name="Wolfe K.H."/>
            <person name="Lopes M.R."/>
            <person name="Hittinger C.T."/>
            <person name="Goeker M."/>
            <person name="Salamov A.A."/>
            <person name="Wisecaver J.H."/>
            <person name="Long T.M."/>
            <person name="Calvey C.H."/>
            <person name="Aerts A.L."/>
            <person name="Barry K.W."/>
            <person name="Choi C."/>
            <person name="Clum A."/>
            <person name="Coughlan A.Y."/>
            <person name="Deshpande S."/>
            <person name="Douglass A.P."/>
            <person name="Hanson S.J."/>
            <person name="Klenk H.-P."/>
            <person name="LaButti K.M."/>
            <person name="Lapidus A."/>
            <person name="Lindquist E.A."/>
            <person name="Lipzen A.M."/>
            <person name="Meier-Kolthoff J.P."/>
            <person name="Ohm R.A."/>
            <person name="Otillar R.P."/>
            <person name="Pangilinan J.L."/>
            <person name="Peng Y."/>
            <person name="Rokas A."/>
            <person name="Rosa C.A."/>
            <person name="Scheuner C."/>
            <person name="Sibirny A.A."/>
            <person name="Slot J.C."/>
            <person name="Stielow J.B."/>
            <person name="Sun H."/>
            <person name="Kurtzman C.P."/>
            <person name="Blackwell M."/>
            <person name="Grigoriev I.V."/>
            <person name="Jeffries T.W."/>
        </authorList>
    </citation>
    <scope>NUCLEOTIDE SEQUENCE [LARGE SCALE GENOMIC DNA]</scope>
    <source>
        <strain evidence="5">ATCC 18201 / CBS 1600 / BCRC 20928 / JCM 3617 / NBRC 0987 / NRRL Y-1542</strain>
        <strain evidence="3">NRRL Y-1542</strain>
    </source>
</reference>
<dbReference type="GeneID" id="30988022"/>
<accession>A0A0H5C619</accession>
<gene>
    <name evidence="2" type="ORF">BN1211_3799</name>
    <name evidence="3" type="ORF">CYBJADRAFT_161648</name>
</gene>
<evidence type="ECO:0000313" key="2">
    <source>
        <dbReference type="EMBL" id="CEP23262.1"/>
    </source>
</evidence>
<protein>
    <submittedName>
        <fullName evidence="2">Uncharacterized protein</fullName>
    </submittedName>
</protein>
<reference evidence="4" key="2">
    <citation type="journal article" date="2015" name="J. Biotechnol.">
        <title>The structure of the Cyberlindnera jadinii genome and its relation to Candida utilis analyzed by the occurrence of single nucleotide polymorphisms.</title>
        <authorList>
            <person name="Rupp O."/>
            <person name="Brinkrolf K."/>
            <person name="Buerth C."/>
            <person name="Kunigo M."/>
            <person name="Schneider J."/>
            <person name="Jaenicke S."/>
            <person name="Goesmann A."/>
            <person name="Puehler A."/>
            <person name="Jaeger K.-E."/>
            <person name="Ernst J.F."/>
        </authorList>
    </citation>
    <scope>NUCLEOTIDE SEQUENCE [LARGE SCALE GENOMIC DNA]</scope>
    <source>
        <strain evidence="4">ATCC 18201 / CBS 1600 / BCRC 20928 / JCM 3617 / NBRC 0987 / NRRL Y-1542</strain>
    </source>
</reference>
<evidence type="ECO:0000313" key="4">
    <source>
        <dbReference type="Proteomes" id="UP000038830"/>
    </source>
</evidence>
<dbReference type="EMBL" id="KV453928">
    <property type="protein sequence ID" value="ODV74199.1"/>
    <property type="molecule type" value="Genomic_DNA"/>
</dbReference>